<dbReference type="InterPro" id="IPR003593">
    <property type="entry name" value="AAA+_ATPase"/>
</dbReference>
<dbReference type="PROSITE" id="PS50893">
    <property type="entry name" value="ABC_TRANSPORTER_2"/>
    <property type="match status" value="1"/>
</dbReference>
<dbReference type="OrthoDB" id="9802264at2"/>
<evidence type="ECO:0000313" key="11">
    <source>
        <dbReference type="Proteomes" id="UP000219252"/>
    </source>
</evidence>
<dbReference type="GO" id="GO:0006865">
    <property type="term" value="P:amino acid transport"/>
    <property type="evidence" value="ECO:0007669"/>
    <property type="project" value="UniProtKB-KW"/>
</dbReference>
<dbReference type="SMART" id="SM00382">
    <property type="entry name" value="AAA"/>
    <property type="match status" value="1"/>
</dbReference>
<dbReference type="CDD" id="cd03258">
    <property type="entry name" value="ABC_MetN_methionine_transporter"/>
    <property type="match status" value="1"/>
</dbReference>
<comment type="similarity">
    <text evidence="1">Belongs to the ABC transporter superfamily.</text>
</comment>
<dbReference type="PANTHER" id="PTHR43166">
    <property type="entry name" value="AMINO ACID IMPORT ATP-BINDING PROTEIN"/>
    <property type="match status" value="1"/>
</dbReference>
<dbReference type="RefSeq" id="WP_097150074.1">
    <property type="nucleotide sequence ID" value="NZ_OBQC01000010.1"/>
</dbReference>
<evidence type="ECO:0000256" key="2">
    <source>
        <dbReference type="ARBA" id="ARBA00022448"/>
    </source>
</evidence>
<keyword evidence="11" id="KW-1185">Reference proteome</keyword>
<dbReference type="Gene3D" id="3.30.70.260">
    <property type="match status" value="1"/>
</dbReference>
<reference evidence="11" key="1">
    <citation type="submission" date="2017-08" db="EMBL/GenBank/DDBJ databases">
        <authorList>
            <person name="Varghese N."/>
            <person name="Submissions S."/>
        </authorList>
    </citation>
    <scope>NUCLEOTIDE SEQUENCE [LARGE SCALE GENOMIC DNA]</scope>
    <source>
        <strain evidence="11">JC23</strain>
    </source>
</reference>
<keyword evidence="7" id="KW-0029">Amino-acid transport</keyword>
<evidence type="ECO:0000256" key="7">
    <source>
        <dbReference type="ARBA" id="ARBA00022970"/>
    </source>
</evidence>
<organism evidence="10 11">
    <name type="scientific">Ureibacillus acetophenoni</name>
    <dbReference type="NCBI Taxonomy" id="614649"/>
    <lineage>
        <taxon>Bacteria</taxon>
        <taxon>Bacillati</taxon>
        <taxon>Bacillota</taxon>
        <taxon>Bacilli</taxon>
        <taxon>Bacillales</taxon>
        <taxon>Caryophanaceae</taxon>
        <taxon>Ureibacillus</taxon>
    </lineage>
</organism>
<dbReference type="InterPro" id="IPR018449">
    <property type="entry name" value="NIL_domain"/>
</dbReference>
<dbReference type="PANTHER" id="PTHR43166:SF30">
    <property type="entry name" value="METHIONINE IMPORT ATP-BINDING PROTEIN METN"/>
    <property type="match status" value="1"/>
</dbReference>
<protein>
    <submittedName>
        <fullName evidence="10">D-methionine transport system ATP-binding protein</fullName>
    </submittedName>
</protein>
<keyword evidence="2" id="KW-0813">Transport</keyword>
<dbReference type="GO" id="GO:0005524">
    <property type="term" value="F:ATP binding"/>
    <property type="evidence" value="ECO:0007669"/>
    <property type="project" value="UniProtKB-KW"/>
</dbReference>
<dbReference type="InterPro" id="IPR027417">
    <property type="entry name" value="P-loop_NTPase"/>
</dbReference>
<dbReference type="Pfam" id="PF09383">
    <property type="entry name" value="NIL"/>
    <property type="match status" value="1"/>
</dbReference>
<proteinExistence type="inferred from homology"/>
<dbReference type="Gene3D" id="3.40.50.300">
    <property type="entry name" value="P-loop containing nucleotide triphosphate hydrolases"/>
    <property type="match status" value="1"/>
</dbReference>
<dbReference type="GO" id="GO:0016887">
    <property type="term" value="F:ATP hydrolysis activity"/>
    <property type="evidence" value="ECO:0007669"/>
    <property type="project" value="InterPro"/>
</dbReference>
<dbReference type="Proteomes" id="UP000219252">
    <property type="component" value="Unassembled WGS sequence"/>
</dbReference>
<dbReference type="PROSITE" id="PS00211">
    <property type="entry name" value="ABC_TRANSPORTER_1"/>
    <property type="match status" value="1"/>
</dbReference>
<dbReference type="EMBL" id="OBQC01000010">
    <property type="protein sequence ID" value="SOC41423.1"/>
    <property type="molecule type" value="Genomic_DNA"/>
</dbReference>
<dbReference type="InterPro" id="IPR003439">
    <property type="entry name" value="ABC_transporter-like_ATP-bd"/>
</dbReference>
<dbReference type="SMART" id="SM00930">
    <property type="entry name" value="NIL"/>
    <property type="match status" value="1"/>
</dbReference>
<keyword evidence="5 10" id="KW-0067">ATP-binding</keyword>
<dbReference type="SUPFAM" id="SSF55021">
    <property type="entry name" value="ACT-like"/>
    <property type="match status" value="1"/>
</dbReference>
<keyword evidence="4" id="KW-0547">Nucleotide-binding</keyword>
<dbReference type="Pfam" id="PF00005">
    <property type="entry name" value="ABC_tran"/>
    <property type="match status" value="1"/>
</dbReference>
<evidence type="ECO:0000256" key="6">
    <source>
        <dbReference type="ARBA" id="ARBA00022967"/>
    </source>
</evidence>
<dbReference type="SUPFAM" id="SSF52540">
    <property type="entry name" value="P-loop containing nucleoside triphosphate hydrolases"/>
    <property type="match status" value="1"/>
</dbReference>
<dbReference type="FunFam" id="3.40.50.300:FF:000056">
    <property type="entry name" value="Cell division ATP-binding protein FtsE"/>
    <property type="match status" value="1"/>
</dbReference>
<evidence type="ECO:0000313" key="10">
    <source>
        <dbReference type="EMBL" id="SOC41423.1"/>
    </source>
</evidence>
<dbReference type="InterPro" id="IPR050086">
    <property type="entry name" value="MetN_ABC_transporter-like"/>
</dbReference>
<gene>
    <name evidence="10" type="ORF">SAMN05877842_11033</name>
</gene>
<dbReference type="InterPro" id="IPR041701">
    <property type="entry name" value="MetN_ABC"/>
</dbReference>
<keyword evidence="8" id="KW-0472">Membrane</keyword>
<evidence type="ECO:0000256" key="3">
    <source>
        <dbReference type="ARBA" id="ARBA00022475"/>
    </source>
</evidence>
<accession>A0A285UI25</accession>
<dbReference type="InterPro" id="IPR017871">
    <property type="entry name" value="ABC_transporter-like_CS"/>
</dbReference>
<evidence type="ECO:0000256" key="4">
    <source>
        <dbReference type="ARBA" id="ARBA00022741"/>
    </source>
</evidence>
<evidence type="ECO:0000256" key="5">
    <source>
        <dbReference type="ARBA" id="ARBA00022840"/>
    </source>
</evidence>
<dbReference type="GO" id="GO:0005886">
    <property type="term" value="C:plasma membrane"/>
    <property type="evidence" value="ECO:0007669"/>
    <property type="project" value="UniProtKB-ARBA"/>
</dbReference>
<evidence type="ECO:0000256" key="1">
    <source>
        <dbReference type="ARBA" id="ARBA00005417"/>
    </source>
</evidence>
<keyword evidence="3" id="KW-1003">Cell membrane</keyword>
<evidence type="ECO:0000259" key="9">
    <source>
        <dbReference type="PROSITE" id="PS50893"/>
    </source>
</evidence>
<sequence length="341" mass="37637">MIEFLDVSKTFKIAKREVHAVRNVSLTVNKGDIFGVIGFSGAGKSTLLRLVNLLEAPTSGMVKINDTDLASLSAKDLRQLRRRIGMIFQNFNLFSSRTVAGNVAYPLKLEGVPKAEIERRTAELLEFVGLSDKAKNFPEQLSGGQKQRVGIARALATNPEILICDEATSALDPETTADILKLLKRVNKELGITVLLITHEMNVITTICNRVAVMENGEVIELGDVLDVFTKPEHPTTQRFIESVNKDLPSAELLKEWHAAGDKHIYQVTYTGGATNQPLLSQVTQKYDVHFNIVYGSVREIQGNLLGNLVLSFKGDQDKVSKAIQELQAIVDIKEVILDES</sequence>
<name>A0A285UI25_9BACL</name>
<feature type="domain" description="ABC transporter" evidence="9">
    <location>
        <begin position="2"/>
        <end position="241"/>
    </location>
</feature>
<dbReference type="InterPro" id="IPR045865">
    <property type="entry name" value="ACT-like_dom_sf"/>
</dbReference>
<evidence type="ECO:0000256" key="8">
    <source>
        <dbReference type="ARBA" id="ARBA00023136"/>
    </source>
</evidence>
<keyword evidence="6" id="KW-1278">Translocase</keyword>
<dbReference type="AlphaFoldDB" id="A0A285UI25"/>